<dbReference type="STRING" id="75743.A0A401P3J6"/>
<sequence>MKGRDLASTTLPGYPPHVPPAAQGSYPAPTLTGMVPGSDFSGSPYSHPQYTTYNDSWRFPNAGLLNQDKFLLMHCCYLLFDTDLRITAEFNSS</sequence>
<dbReference type="OrthoDB" id="3225452at2759"/>
<feature type="domain" description="Paired-box protein 2 C-terminal" evidence="2">
    <location>
        <begin position="2"/>
        <end position="69"/>
    </location>
</feature>
<gene>
    <name evidence="3" type="ORF">scyTo_0012181</name>
</gene>
<proteinExistence type="predicted"/>
<protein>
    <recommendedName>
        <fullName evidence="2">Paired-box protein 2 C-terminal domain-containing protein</fullName>
    </recommendedName>
</protein>
<dbReference type="OMA" id="FLLMHCC"/>
<evidence type="ECO:0000259" key="2">
    <source>
        <dbReference type="Pfam" id="PF12403"/>
    </source>
</evidence>
<evidence type="ECO:0000313" key="4">
    <source>
        <dbReference type="Proteomes" id="UP000288216"/>
    </source>
</evidence>
<dbReference type="Pfam" id="PF12403">
    <property type="entry name" value="Pax2_C"/>
    <property type="match status" value="1"/>
</dbReference>
<name>A0A401P3J6_SCYTO</name>
<evidence type="ECO:0000256" key="1">
    <source>
        <dbReference type="SAM" id="MobiDB-lite"/>
    </source>
</evidence>
<reference evidence="3 4" key="1">
    <citation type="journal article" date="2018" name="Nat. Ecol. Evol.">
        <title>Shark genomes provide insights into elasmobranch evolution and the origin of vertebrates.</title>
        <authorList>
            <person name="Hara Y"/>
            <person name="Yamaguchi K"/>
            <person name="Onimaru K"/>
            <person name="Kadota M"/>
            <person name="Koyanagi M"/>
            <person name="Keeley SD"/>
            <person name="Tatsumi K"/>
            <person name="Tanaka K"/>
            <person name="Motone F"/>
            <person name="Kageyama Y"/>
            <person name="Nozu R"/>
            <person name="Adachi N"/>
            <person name="Nishimura O"/>
            <person name="Nakagawa R"/>
            <person name="Tanegashima C"/>
            <person name="Kiyatake I"/>
            <person name="Matsumoto R"/>
            <person name="Murakumo K"/>
            <person name="Nishida K"/>
            <person name="Terakita A"/>
            <person name="Kuratani S"/>
            <person name="Sato K"/>
            <person name="Hyodo S Kuraku.S."/>
        </authorList>
    </citation>
    <scope>NUCLEOTIDE SEQUENCE [LARGE SCALE GENOMIC DNA]</scope>
</reference>
<keyword evidence="4" id="KW-1185">Reference proteome</keyword>
<dbReference type="Proteomes" id="UP000288216">
    <property type="component" value="Unassembled WGS sequence"/>
</dbReference>
<accession>A0A401P3J6</accession>
<organism evidence="3 4">
    <name type="scientific">Scyliorhinus torazame</name>
    <name type="common">Cloudy catshark</name>
    <name type="synonym">Catulus torazame</name>
    <dbReference type="NCBI Taxonomy" id="75743"/>
    <lineage>
        <taxon>Eukaryota</taxon>
        <taxon>Metazoa</taxon>
        <taxon>Chordata</taxon>
        <taxon>Craniata</taxon>
        <taxon>Vertebrata</taxon>
        <taxon>Chondrichthyes</taxon>
        <taxon>Elasmobranchii</taxon>
        <taxon>Galeomorphii</taxon>
        <taxon>Galeoidea</taxon>
        <taxon>Carcharhiniformes</taxon>
        <taxon>Scyliorhinidae</taxon>
        <taxon>Scyliorhinus</taxon>
    </lineage>
</organism>
<evidence type="ECO:0000313" key="3">
    <source>
        <dbReference type="EMBL" id="GCB67704.1"/>
    </source>
</evidence>
<comment type="caution">
    <text evidence="3">The sequence shown here is derived from an EMBL/GenBank/DDBJ whole genome shotgun (WGS) entry which is preliminary data.</text>
</comment>
<dbReference type="InterPro" id="IPR022130">
    <property type="entry name" value="Pax2_C"/>
</dbReference>
<dbReference type="AlphaFoldDB" id="A0A401P3J6"/>
<dbReference type="EMBL" id="BFAA01005803">
    <property type="protein sequence ID" value="GCB67704.1"/>
    <property type="molecule type" value="Genomic_DNA"/>
</dbReference>
<feature type="region of interest" description="Disordered" evidence="1">
    <location>
        <begin position="1"/>
        <end position="40"/>
    </location>
</feature>